<reference evidence="3" key="1">
    <citation type="journal article" date="2012" name="Nat. Biotechnol.">
        <title>Reference genome sequence of the model plant Setaria.</title>
        <authorList>
            <person name="Bennetzen J.L."/>
            <person name="Schmutz J."/>
            <person name="Wang H."/>
            <person name="Percifield R."/>
            <person name="Hawkins J."/>
            <person name="Pontaroli A.C."/>
            <person name="Estep M."/>
            <person name="Feng L."/>
            <person name="Vaughn J.N."/>
            <person name="Grimwood J."/>
            <person name="Jenkins J."/>
            <person name="Barry K."/>
            <person name="Lindquist E."/>
            <person name="Hellsten U."/>
            <person name="Deshpande S."/>
            <person name="Wang X."/>
            <person name="Wu X."/>
            <person name="Mitros T."/>
            <person name="Triplett J."/>
            <person name="Yang X."/>
            <person name="Ye C.Y."/>
            <person name="Mauro-Herrera M."/>
            <person name="Wang L."/>
            <person name="Li P."/>
            <person name="Sharma M."/>
            <person name="Sharma R."/>
            <person name="Ronald P.C."/>
            <person name="Panaud O."/>
            <person name="Kellogg E.A."/>
            <person name="Brutnell T.P."/>
            <person name="Doust A.N."/>
            <person name="Tuskan G.A."/>
            <person name="Rokhsar D."/>
            <person name="Devos K.M."/>
        </authorList>
    </citation>
    <scope>NUCLEOTIDE SEQUENCE [LARGE SCALE GENOMIC DNA]</scope>
    <source>
        <strain evidence="3">cv. Yugu1</strain>
    </source>
</reference>
<dbReference type="AlphaFoldDB" id="K4AMK0"/>
<organism evidence="2 3">
    <name type="scientific">Setaria italica</name>
    <name type="common">Foxtail millet</name>
    <name type="synonym">Panicum italicum</name>
    <dbReference type="NCBI Taxonomy" id="4555"/>
    <lineage>
        <taxon>Eukaryota</taxon>
        <taxon>Viridiplantae</taxon>
        <taxon>Streptophyta</taxon>
        <taxon>Embryophyta</taxon>
        <taxon>Tracheophyta</taxon>
        <taxon>Spermatophyta</taxon>
        <taxon>Magnoliopsida</taxon>
        <taxon>Liliopsida</taxon>
        <taxon>Poales</taxon>
        <taxon>Poaceae</taxon>
        <taxon>PACMAD clade</taxon>
        <taxon>Panicoideae</taxon>
        <taxon>Panicodae</taxon>
        <taxon>Paniceae</taxon>
        <taxon>Cenchrinae</taxon>
        <taxon>Setaria</taxon>
    </lineage>
</organism>
<feature type="compositionally biased region" description="Low complexity" evidence="1">
    <location>
        <begin position="52"/>
        <end position="68"/>
    </location>
</feature>
<evidence type="ECO:0000256" key="1">
    <source>
        <dbReference type="SAM" id="MobiDB-lite"/>
    </source>
</evidence>
<dbReference type="HOGENOM" id="CLU_169257_0_0_1"/>
<dbReference type="EMBL" id="AGNK02005795">
    <property type="status" value="NOT_ANNOTATED_CDS"/>
    <property type="molecule type" value="Genomic_DNA"/>
</dbReference>
<proteinExistence type="predicted"/>
<dbReference type="InParanoid" id="K4AMK0"/>
<protein>
    <submittedName>
        <fullName evidence="2">Uncharacterized protein</fullName>
    </submittedName>
</protein>
<reference evidence="2" key="2">
    <citation type="submission" date="2018-08" db="UniProtKB">
        <authorList>
            <consortium name="EnsemblPlants"/>
        </authorList>
    </citation>
    <scope>IDENTIFICATION</scope>
    <source>
        <strain evidence="2">Yugu1</strain>
    </source>
</reference>
<feature type="region of interest" description="Disordered" evidence="1">
    <location>
        <begin position="1"/>
        <end position="34"/>
    </location>
</feature>
<dbReference type="EnsemblPlants" id="KQK89684">
    <property type="protein sequence ID" value="KQK89684"/>
    <property type="gene ID" value="SETIT_040143mg"/>
</dbReference>
<accession>K4AMK0</accession>
<evidence type="ECO:0000313" key="3">
    <source>
        <dbReference type="Proteomes" id="UP000004995"/>
    </source>
</evidence>
<name>K4AMK0_SETIT</name>
<sequence length="96" mass="9884">MEGGSDGSSRIKKQQAADAACGGKLARPHWRRRDPADTVVLVQLTSANSLPQAAAGTSANAAAQQQQNGDGGGGSGRTLGQMQQECMAWANSEDDQ</sequence>
<dbReference type="Proteomes" id="UP000004995">
    <property type="component" value="Unassembled WGS sequence"/>
</dbReference>
<evidence type="ECO:0000313" key="2">
    <source>
        <dbReference type="EnsemblPlants" id="KQK89684"/>
    </source>
</evidence>
<keyword evidence="3" id="KW-1185">Reference proteome</keyword>
<feature type="region of interest" description="Disordered" evidence="1">
    <location>
        <begin position="51"/>
        <end position="84"/>
    </location>
</feature>
<dbReference type="Gramene" id="KQK89684">
    <property type="protein sequence ID" value="KQK89684"/>
    <property type="gene ID" value="SETIT_040143mg"/>
</dbReference>